<dbReference type="AlphaFoldDB" id="A0A182XTC8"/>
<evidence type="ECO:0000313" key="2">
    <source>
        <dbReference type="EnsemblMetazoa" id="AQUA015072-PA"/>
    </source>
</evidence>
<keyword evidence="3" id="KW-1185">Reference proteome</keyword>
<dbReference type="VEuPathDB" id="VectorBase:AQUA015072"/>
<organism evidence="2 3">
    <name type="scientific">Anopheles quadriannulatus</name>
    <name type="common">Mosquito</name>
    <dbReference type="NCBI Taxonomy" id="34691"/>
    <lineage>
        <taxon>Eukaryota</taxon>
        <taxon>Metazoa</taxon>
        <taxon>Ecdysozoa</taxon>
        <taxon>Arthropoda</taxon>
        <taxon>Hexapoda</taxon>
        <taxon>Insecta</taxon>
        <taxon>Pterygota</taxon>
        <taxon>Neoptera</taxon>
        <taxon>Endopterygota</taxon>
        <taxon>Diptera</taxon>
        <taxon>Nematocera</taxon>
        <taxon>Culicoidea</taxon>
        <taxon>Culicidae</taxon>
        <taxon>Anophelinae</taxon>
        <taxon>Anopheles</taxon>
    </lineage>
</organism>
<feature type="region of interest" description="Disordered" evidence="1">
    <location>
        <begin position="24"/>
        <end position="48"/>
    </location>
</feature>
<name>A0A182XTC8_ANOQN</name>
<accession>A0A182XTC8</accession>
<feature type="compositionally biased region" description="Polar residues" evidence="1">
    <location>
        <begin position="32"/>
        <end position="42"/>
    </location>
</feature>
<dbReference type="EnsemblMetazoa" id="AQUA015072-RA">
    <property type="protein sequence ID" value="AQUA015072-PA"/>
    <property type="gene ID" value="AQUA015072"/>
</dbReference>
<proteinExistence type="predicted"/>
<evidence type="ECO:0000256" key="1">
    <source>
        <dbReference type="SAM" id="MobiDB-lite"/>
    </source>
</evidence>
<dbReference type="Proteomes" id="UP000076407">
    <property type="component" value="Unassembled WGS sequence"/>
</dbReference>
<sequence length="48" mass="5235">MIPLREVGTSKRKFEFAFPEAPAFSAPCRSSKPITGTHNSIGKPSRAM</sequence>
<evidence type="ECO:0000313" key="3">
    <source>
        <dbReference type="Proteomes" id="UP000076407"/>
    </source>
</evidence>
<reference evidence="2" key="1">
    <citation type="submission" date="2020-05" db="UniProtKB">
        <authorList>
            <consortium name="EnsemblMetazoa"/>
        </authorList>
    </citation>
    <scope>IDENTIFICATION</scope>
    <source>
        <strain evidence="2">SANGQUA</strain>
    </source>
</reference>
<protein>
    <submittedName>
        <fullName evidence="2">Uncharacterized protein</fullName>
    </submittedName>
</protein>